<keyword evidence="2" id="KW-1185">Reference proteome</keyword>
<comment type="caution">
    <text evidence="1">The sequence shown here is derived from an EMBL/GenBank/DDBJ whole genome shotgun (WGS) entry which is preliminary data.</text>
</comment>
<accession>A0A7J5D2E8</accession>
<dbReference type="EMBL" id="WBKG01000060">
    <property type="protein sequence ID" value="KAB1977591.1"/>
    <property type="molecule type" value="Genomic_DNA"/>
</dbReference>
<dbReference type="AlphaFoldDB" id="A0A7J5D2E8"/>
<evidence type="ECO:0000313" key="2">
    <source>
        <dbReference type="Proteomes" id="UP000442990"/>
    </source>
</evidence>
<protein>
    <submittedName>
        <fullName evidence="1">Uncharacterized protein</fullName>
    </submittedName>
</protein>
<reference evidence="1 2" key="1">
    <citation type="submission" date="2019-09" db="EMBL/GenBank/DDBJ databases">
        <title>Isolation and identification of active actinomycetes.</title>
        <authorList>
            <person name="Yu Z."/>
            <person name="Han C."/>
            <person name="Yu B."/>
        </authorList>
    </citation>
    <scope>NUCLEOTIDE SEQUENCE [LARGE SCALE GENOMIC DNA]</scope>
    <source>
        <strain evidence="1 2">NEAU-H2</strain>
    </source>
</reference>
<sequence length="95" mass="9930">MMAKLPLGSPRRCGFDGVKVEEVRVLLEQLASAAATGGGDAWRRTWTDLSGGLMDDGAVAGGACAALPHLVISSSRQRSCLRDGPWTSGWTSDPS</sequence>
<gene>
    <name evidence="1" type="ORF">F8144_41760</name>
</gene>
<organism evidence="1 2">
    <name type="scientific">Streptomyces triticiradicis</name>
    <dbReference type="NCBI Taxonomy" id="2651189"/>
    <lineage>
        <taxon>Bacteria</taxon>
        <taxon>Bacillati</taxon>
        <taxon>Actinomycetota</taxon>
        <taxon>Actinomycetes</taxon>
        <taxon>Kitasatosporales</taxon>
        <taxon>Streptomycetaceae</taxon>
        <taxon>Streptomyces</taxon>
    </lineage>
</organism>
<name>A0A7J5D2E8_9ACTN</name>
<proteinExistence type="predicted"/>
<dbReference type="Proteomes" id="UP000442990">
    <property type="component" value="Unassembled WGS sequence"/>
</dbReference>
<evidence type="ECO:0000313" key="1">
    <source>
        <dbReference type="EMBL" id="KAB1977591.1"/>
    </source>
</evidence>